<sequence>MPLTNDDCIVAMYSTIDAQLAILQECLDFYANSQAVGMPDSEMSEYYGNTLDLARAINGREVAL</sequence>
<keyword evidence="2" id="KW-1185">Reference proteome</keyword>
<comment type="caution">
    <text evidence="1">The sequence shown here is derived from an EMBL/GenBank/DDBJ whole genome shotgun (WGS) entry which is preliminary data.</text>
</comment>
<accession>A0A4R9B2Q8</accession>
<dbReference type="RefSeq" id="WP_134524351.1">
    <property type="nucleotide sequence ID" value="NZ_SOHH01000087.1"/>
</dbReference>
<dbReference type="AlphaFoldDB" id="A0A4R9B2Q8"/>
<evidence type="ECO:0000313" key="1">
    <source>
        <dbReference type="EMBL" id="TFD74708.1"/>
    </source>
</evidence>
<reference evidence="1 2" key="1">
    <citation type="submission" date="2019-03" db="EMBL/GenBank/DDBJ databases">
        <title>Genomics of glacier-inhabiting Cryobacterium strains.</title>
        <authorList>
            <person name="Liu Q."/>
            <person name="Xin Y.-H."/>
        </authorList>
    </citation>
    <scope>NUCLEOTIDE SEQUENCE [LARGE SCALE GENOMIC DNA]</scope>
    <source>
        <strain evidence="1 2">Hh4</strain>
    </source>
</reference>
<organism evidence="1 2">
    <name type="scientific">Cryobacterium fucosi</name>
    <dbReference type="NCBI Taxonomy" id="1259157"/>
    <lineage>
        <taxon>Bacteria</taxon>
        <taxon>Bacillati</taxon>
        <taxon>Actinomycetota</taxon>
        <taxon>Actinomycetes</taxon>
        <taxon>Micrococcales</taxon>
        <taxon>Microbacteriaceae</taxon>
        <taxon>Cryobacterium</taxon>
    </lineage>
</organism>
<protein>
    <submittedName>
        <fullName evidence="1">Uncharacterized protein</fullName>
    </submittedName>
</protein>
<evidence type="ECO:0000313" key="2">
    <source>
        <dbReference type="Proteomes" id="UP000298313"/>
    </source>
</evidence>
<proteinExistence type="predicted"/>
<dbReference type="EMBL" id="SOHH01000087">
    <property type="protein sequence ID" value="TFD74708.1"/>
    <property type="molecule type" value="Genomic_DNA"/>
</dbReference>
<dbReference type="Proteomes" id="UP000298313">
    <property type="component" value="Unassembled WGS sequence"/>
</dbReference>
<name>A0A4R9B2Q8_9MICO</name>
<gene>
    <name evidence="1" type="ORF">E3T48_12340</name>
</gene>